<keyword evidence="1" id="KW-0732">Signal</keyword>
<dbReference type="EMBL" id="DTKQ01000025">
    <property type="protein sequence ID" value="HGZ78938.1"/>
    <property type="molecule type" value="Genomic_DNA"/>
</dbReference>
<dbReference type="PANTHER" id="PTHR21666:SF289">
    <property type="entry name" value="L-ALA--D-GLU ENDOPEPTIDASE"/>
    <property type="match status" value="1"/>
</dbReference>
<feature type="domain" description="M23ase beta-sheet core" evidence="2">
    <location>
        <begin position="31"/>
        <end position="91"/>
    </location>
</feature>
<dbReference type="PANTHER" id="PTHR21666">
    <property type="entry name" value="PEPTIDASE-RELATED"/>
    <property type="match status" value="1"/>
</dbReference>
<reference evidence="3" key="1">
    <citation type="journal article" date="2020" name="mSystems">
        <title>Genome- and Community-Level Interaction Insights into Carbon Utilization and Element Cycling Functions of Hydrothermarchaeota in Hydrothermal Sediment.</title>
        <authorList>
            <person name="Zhou Z."/>
            <person name="Liu Y."/>
            <person name="Xu W."/>
            <person name="Pan J."/>
            <person name="Luo Z.H."/>
            <person name="Li M."/>
        </authorList>
    </citation>
    <scope>NUCLEOTIDE SEQUENCE [LARGE SCALE GENOMIC DNA]</scope>
    <source>
        <strain evidence="3">SpSt-86</strain>
    </source>
</reference>
<protein>
    <submittedName>
        <fullName evidence="3">M23 family metallopeptidase</fullName>
    </submittedName>
</protein>
<dbReference type="GO" id="GO:0004222">
    <property type="term" value="F:metalloendopeptidase activity"/>
    <property type="evidence" value="ECO:0007669"/>
    <property type="project" value="TreeGrafter"/>
</dbReference>
<dbReference type="InterPro" id="IPR016047">
    <property type="entry name" value="M23ase_b-sheet_dom"/>
</dbReference>
<dbReference type="SUPFAM" id="SSF51261">
    <property type="entry name" value="Duplicated hybrid motif"/>
    <property type="match status" value="1"/>
</dbReference>
<organism evidence="3">
    <name type="scientific">Pseudothermotoga hypogea</name>
    <dbReference type="NCBI Taxonomy" id="57487"/>
    <lineage>
        <taxon>Bacteria</taxon>
        <taxon>Thermotogati</taxon>
        <taxon>Thermotogota</taxon>
        <taxon>Thermotogae</taxon>
        <taxon>Thermotogales</taxon>
        <taxon>Thermotogaceae</taxon>
        <taxon>Pseudothermotoga</taxon>
    </lineage>
</organism>
<name>A0A832I847_9THEM</name>
<evidence type="ECO:0000256" key="1">
    <source>
        <dbReference type="ARBA" id="ARBA00022729"/>
    </source>
</evidence>
<accession>A0A832I847</accession>
<dbReference type="InterPro" id="IPR050570">
    <property type="entry name" value="Cell_wall_metabolism_enzyme"/>
</dbReference>
<sequence length="308" mass="35266">MAMFMPPVGGQLLITSSFGEFRGTGNRGPHFHMGVDFSTQMRSGVPILAAADGWLVRVEIDEDDIYGNVVVLQHENGFRTLYAHLSGFSEKIKSIIDSVVAEFGRRRIVVEFPERNIWFKAQEVIGYSGQTGEAAQPHCHFEIRNIDETVCYDPSDMLNIPKPADANFTVRGLMIDGERLNYTENEVYRFRGSWPKIAIDAVASVGRNVIGLRSLRLYFNNDLVYHIDFSEIRLEEFNNVWAVYTENSVADGYRYTAYYKLYPDKSSNVVKLNRFPELGQIPSRTNVTIVCEDVWKNEHEVKFVLERR</sequence>
<dbReference type="InterPro" id="IPR011055">
    <property type="entry name" value="Dup_hybrid_motif"/>
</dbReference>
<dbReference type="Pfam" id="PF01551">
    <property type="entry name" value="Peptidase_M23"/>
    <property type="match status" value="1"/>
</dbReference>
<dbReference type="Gene3D" id="2.70.70.10">
    <property type="entry name" value="Glucose Permease (Domain IIA)"/>
    <property type="match status" value="1"/>
</dbReference>
<dbReference type="AlphaFoldDB" id="A0A832I847"/>
<comment type="caution">
    <text evidence="3">The sequence shown here is derived from an EMBL/GenBank/DDBJ whole genome shotgun (WGS) entry which is preliminary data.</text>
</comment>
<dbReference type="CDD" id="cd12797">
    <property type="entry name" value="M23_peptidase"/>
    <property type="match status" value="1"/>
</dbReference>
<gene>
    <name evidence="3" type="ORF">ENW55_03015</name>
</gene>
<evidence type="ECO:0000313" key="3">
    <source>
        <dbReference type="EMBL" id="HGZ78938.1"/>
    </source>
</evidence>
<evidence type="ECO:0000259" key="2">
    <source>
        <dbReference type="Pfam" id="PF01551"/>
    </source>
</evidence>
<proteinExistence type="predicted"/>